<gene>
    <name evidence="7" type="ORF">C7402_13150</name>
</gene>
<dbReference type="Gene3D" id="3.40.640.10">
    <property type="entry name" value="Type I PLP-dependent aspartate aminotransferase-like (Major domain)"/>
    <property type="match status" value="1"/>
</dbReference>
<evidence type="ECO:0000256" key="5">
    <source>
        <dbReference type="ARBA" id="ARBA00023163"/>
    </source>
</evidence>
<evidence type="ECO:0000256" key="1">
    <source>
        <dbReference type="ARBA" id="ARBA00005384"/>
    </source>
</evidence>
<evidence type="ECO:0000259" key="6">
    <source>
        <dbReference type="PROSITE" id="PS50949"/>
    </source>
</evidence>
<name>A0ABX5KB00_9BURK</name>
<dbReference type="InterPro" id="IPR015422">
    <property type="entry name" value="PyrdxlP-dep_Trfase_small"/>
</dbReference>
<dbReference type="EMBL" id="QEOB01000031">
    <property type="protein sequence ID" value="PVX71086.1"/>
    <property type="molecule type" value="Genomic_DNA"/>
</dbReference>
<accession>A0ABX5KB00</accession>
<dbReference type="InterPro" id="IPR036388">
    <property type="entry name" value="WH-like_DNA-bd_sf"/>
</dbReference>
<proteinExistence type="inferred from homology"/>
<dbReference type="Pfam" id="PF00392">
    <property type="entry name" value="GntR"/>
    <property type="match status" value="1"/>
</dbReference>
<dbReference type="InterPro" id="IPR000524">
    <property type="entry name" value="Tscrpt_reg_HTH_GntR"/>
</dbReference>
<dbReference type="Proteomes" id="UP000245712">
    <property type="component" value="Unassembled WGS sequence"/>
</dbReference>
<evidence type="ECO:0000256" key="2">
    <source>
        <dbReference type="ARBA" id="ARBA00022898"/>
    </source>
</evidence>
<comment type="similarity">
    <text evidence="1">In the C-terminal section; belongs to the class-I pyridoxal-phosphate-dependent aminotransferase family.</text>
</comment>
<reference evidence="7 8" key="1">
    <citation type="submission" date="2018-05" db="EMBL/GenBank/DDBJ databases">
        <title>Genomic Encyclopedia of Type Strains, Phase IV (KMG-V): Genome sequencing to study the core and pangenomes of soil and plant-associated prokaryotes.</title>
        <authorList>
            <person name="Whitman W."/>
        </authorList>
    </citation>
    <scope>NUCLEOTIDE SEQUENCE [LARGE SCALE GENOMIC DNA]</scope>
    <source>
        <strain evidence="7 8">SCZa-39</strain>
    </source>
</reference>
<comment type="caution">
    <text evidence="7">The sequence shown here is derived from an EMBL/GenBank/DDBJ whole genome shotgun (WGS) entry which is preliminary data.</text>
</comment>
<evidence type="ECO:0000256" key="3">
    <source>
        <dbReference type="ARBA" id="ARBA00023015"/>
    </source>
</evidence>
<dbReference type="PROSITE" id="PS50949">
    <property type="entry name" value="HTH_GNTR"/>
    <property type="match status" value="1"/>
</dbReference>
<dbReference type="CDD" id="cd07377">
    <property type="entry name" value="WHTH_GntR"/>
    <property type="match status" value="1"/>
</dbReference>
<dbReference type="PANTHER" id="PTHR46577">
    <property type="entry name" value="HTH-TYPE TRANSCRIPTIONAL REGULATORY PROTEIN GABR"/>
    <property type="match status" value="1"/>
</dbReference>
<dbReference type="InterPro" id="IPR004839">
    <property type="entry name" value="Aminotransferase_I/II_large"/>
</dbReference>
<dbReference type="Pfam" id="PF00155">
    <property type="entry name" value="Aminotran_1_2"/>
    <property type="match status" value="1"/>
</dbReference>
<evidence type="ECO:0000313" key="7">
    <source>
        <dbReference type="EMBL" id="PVX71086.1"/>
    </source>
</evidence>
<dbReference type="CDD" id="cd00609">
    <property type="entry name" value="AAT_like"/>
    <property type="match status" value="1"/>
</dbReference>
<keyword evidence="2" id="KW-0663">Pyridoxal phosphate</keyword>
<dbReference type="SUPFAM" id="SSF46785">
    <property type="entry name" value="Winged helix' DNA-binding domain"/>
    <property type="match status" value="1"/>
</dbReference>
<dbReference type="SMART" id="SM00345">
    <property type="entry name" value="HTH_GNTR"/>
    <property type="match status" value="1"/>
</dbReference>
<protein>
    <submittedName>
        <fullName evidence="7">GntR family transcriptional regulator</fullName>
    </submittedName>
</protein>
<keyword evidence="8" id="KW-1185">Reference proteome</keyword>
<evidence type="ECO:0000256" key="4">
    <source>
        <dbReference type="ARBA" id="ARBA00023125"/>
    </source>
</evidence>
<dbReference type="InterPro" id="IPR036390">
    <property type="entry name" value="WH_DNA-bd_sf"/>
</dbReference>
<dbReference type="InterPro" id="IPR015424">
    <property type="entry name" value="PyrdxlP-dep_Trfase"/>
</dbReference>
<organism evidence="7 8">
    <name type="scientific">Paraburkholderia unamae</name>
    <dbReference type="NCBI Taxonomy" id="219649"/>
    <lineage>
        <taxon>Bacteria</taxon>
        <taxon>Pseudomonadati</taxon>
        <taxon>Pseudomonadota</taxon>
        <taxon>Betaproteobacteria</taxon>
        <taxon>Burkholderiales</taxon>
        <taxon>Burkholderiaceae</taxon>
        <taxon>Paraburkholderia</taxon>
    </lineage>
</organism>
<dbReference type="InterPro" id="IPR015421">
    <property type="entry name" value="PyrdxlP-dep_Trfase_major"/>
</dbReference>
<feature type="domain" description="HTH gntR-type" evidence="6">
    <location>
        <begin position="28"/>
        <end position="96"/>
    </location>
</feature>
<dbReference type="SUPFAM" id="SSF53383">
    <property type="entry name" value="PLP-dependent transferases"/>
    <property type="match status" value="1"/>
</dbReference>
<sequence>MRRFVIDWAGTTAPAWRLCLIPFALLNVTRYEQLADDIEAAVRRGVFGPGERILSVRRASQQYGVSIKTVLHAYALLESRSVIESRPQSGYFVRSRVGASHAGGVNAASAATNGQRPPAAPAASLARLRRPSAPRQPVPANVDVSRLVLSTLRSIGAQDAVPLGSPYPDPALFPWRRINQYANAIARRHASWNLIDDLPPGNPELIRQIARRYAENGVSVDPEEIVITVGATEAINLSLQAVAKPGDTVAVESPTYYAMLHAIERLGMRAIEVSTHADTGIDLDALERVLARQKVAACMVMPNFQNPLGFRMPDAHKARLVALAEAHDLPVIENDVYQELYFGQTRPSTLKQFDTRGLVLHCASFSKSLSASYRIGWALPGRYRAQVEKLKFLNTLTTPSVPQVALADYLRHDGYDRHLRRVRRFYRQQARLMRAMVERFFPAGTRTSEPQGGYVLWVELPPRVDSMRLYQAALAQGITIGPGYMFSMRNEYHHYIRLNYSYPWTAQTEAALKTLGEMVAKMA</sequence>
<dbReference type="Gene3D" id="3.90.1150.10">
    <property type="entry name" value="Aspartate Aminotransferase, domain 1"/>
    <property type="match status" value="1"/>
</dbReference>
<keyword evidence="4" id="KW-0238">DNA-binding</keyword>
<dbReference type="InterPro" id="IPR051446">
    <property type="entry name" value="HTH_trans_reg/aminotransferase"/>
</dbReference>
<keyword evidence="5" id="KW-0804">Transcription</keyword>
<keyword evidence="3" id="KW-0805">Transcription regulation</keyword>
<dbReference type="Gene3D" id="1.10.10.10">
    <property type="entry name" value="Winged helix-like DNA-binding domain superfamily/Winged helix DNA-binding domain"/>
    <property type="match status" value="1"/>
</dbReference>
<evidence type="ECO:0000313" key="8">
    <source>
        <dbReference type="Proteomes" id="UP000245712"/>
    </source>
</evidence>
<dbReference type="PANTHER" id="PTHR46577:SF2">
    <property type="entry name" value="TRANSCRIPTIONAL REGULATORY PROTEIN"/>
    <property type="match status" value="1"/>
</dbReference>